<protein>
    <submittedName>
        <fullName evidence="2">Uncharacterized protein</fullName>
    </submittedName>
</protein>
<dbReference type="EMBL" id="JAPMOS010000009">
    <property type="protein sequence ID" value="KAJ4461070.1"/>
    <property type="molecule type" value="Genomic_DNA"/>
</dbReference>
<sequence length="218" mass="22024">MIMAQTASTESEGDLTPASLKTPHRTLRGIPAGARPGSLTQLLKAHLAEQRRMETDIGPGTQQQQGVGQGMGQGMGQQQVPGVRLAAAGLAAPGFAVGQRPLCSALQPAPPITLRTATFPPLPFHAHHLPQLPPHIIIPSASASAMMNSSAPSTPPSICTTMSFTLPGNGSQAILPGSPQVQRTASSATTAAAPMGSPSASGGSICTTTTTGTRSVGQ</sequence>
<evidence type="ECO:0000313" key="3">
    <source>
        <dbReference type="Proteomes" id="UP001141327"/>
    </source>
</evidence>
<accession>A0ABQ8UWD3</accession>
<feature type="compositionally biased region" description="Polar residues" evidence="1">
    <location>
        <begin position="1"/>
        <end position="10"/>
    </location>
</feature>
<comment type="caution">
    <text evidence="2">The sequence shown here is derived from an EMBL/GenBank/DDBJ whole genome shotgun (WGS) entry which is preliminary data.</text>
</comment>
<feature type="region of interest" description="Disordered" evidence="1">
    <location>
        <begin position="1"/>
        <end position="24"/>
    </location>
</feature>
<feature type="region of interest" description="Disordered" evidence="1">
    <location>
        <begin position="178"/>
        <end position="218"/>
    </location>
</feature>
<evidence type="ECO:0000256" key="1">
    <source>
        <dbReference type="SAM" id="MobiDB-lite"/>
    </source>
</evidence>
<keyword evidence="3" id="KW-1185">Reference proteome</keyword>
<proteinExistence type="predicted"/>
<feature type="compositionally biased region" description="Low complexity" evidence="1">
    <location>
        <begin position="184"/>
        <end position="218"/>
    </location>
</feature>
<evidence type="ECO:0000313" key="2">
    <source>
        <dbReference type="EMBL" id="KAJ4461070.1"/>
    </source>
</evidence>
<name>A0ABQ8UWD3_9EUKA</name>
<reference evidence="2" key="1">
    <citation type="journal article" date="2022" name="bioRxiv">
        <title>Genomics of Preaxostyla Flagellates Illuminates Evolutionary Transitions and the Path Towards Mitochondrial Loss.</title>
        <authorList>
            <person name="Novak L.V.F."/>
            <person name="Treitli S.C."/>
            <person name="Pyrih J."/>
            <person name="Halakuc P."/>
            <person name="Pipaliya S.V."/>
            <person name="Vacek V."/>
            <person name="Brzon O."/>
            <person name="Soukal P."/>
            <person name="Eme L."/>
            <person name="Dacks J.B."/>
            <person name="Karnkowska A."/>
            <person name="Elias M."/>
            <person name="Hampl V."/>
        </authorList>
    </citation>
    <scope>NUCLEOTIDE SEQUENCE</scope>
    <source>
        <strain evidence="2">RCP-MX</strain>
    </source>
</reference>
<gene>
    <name evidence="2" type="ORF">PAPYR_2514</name>
</gene>
<dbReference type="Proteomes" id="UP001141327">
    <property type="component" value="Unassembled WGS sequence"/>
</dbReference>
<organism evidence="2 3">
    <name type="scientific">Paratrimastix pyriformis</name>
    <dbReference type="NCBI Taxonomy" id="342808"/>
    <lineage>
        <taxon>Eukaryota</taxon>
        <taxon>Metamonada</taxon>
        <taxon>Preaxostyla</taxon>
        <taxon>Paratrimastigidae</taxon>
        <taxon>Paratrimastix</taxon>
    </lineage>
</organism>